<proteinExistence type="predicted"/>
<feature type="region of interest" description="Disordered" evidence="1">
    <location>
        <begin position="58"/>
        <end position="102"/>
    </location>
</feature>
<dbReference type="AlphaFoldDB" id="A0AAV4VU54"/>
<dbReference type="Proteomes" id="UP001054837">
    <property type="component" value="Unassembled WGS sequence"/>
</dbReference>
<name>A0AAV4VU54_9ARAC</name>
<reference evidence="2 3" key="1">
    <citation type="submission" date="2021-06" db="EMBL/GenBank/DDBJ databases">
        <title>Caerostris darwini draft genome.</title>
        <authorList>
            <person name="Kono N."/>
            <person name="Arakawa K."/>
        </authorList>
    </citation>
    <scope>NUCLEOTIDE SEQUENCE [LARGE SCALE GENOMIC DNA]</scope>
</reference>
<keyword evidence="3" id="KW-1185">Reference proteome</keyword>
<accession>A0AAV4VU54</accession>
<organism evidence="2 3">
    <name type="scientific">Caerostris darwini</name>
    <dbReference type="NCBI Taxonomy" id="1538125"/>
    <lineage>
        <taxon>Eukaryota</taxon>
        <taxon>Metazoa</taxon>
        <taxon>Ecdysozoa</taxon>
        <taxon>Arthropoda</taxon>
        <taxon>Chelicerata</taxon>
        <taxon>Arachnida</taxon>
        <taxon>Araneae</taxon>
        <taxon>Araneomorphae</taxon>
        <taxon>Entelegynae</taxon>
        <taxon>Araneoidea</taxon>
        <taxon>Araneidae</taxon>
        <taxon>Caerostris</taxon>
    </lineage>
</organism>
<protein>
    <submittedName>
        <fullName evidence="2">Uncharacterized protein</fullName>
    </submittedName>
</protein>
<sequence>MLGQDYSVRPMLTWKQANCRKEGEAGGVDVLVSLVTHLKSQQPKQIFHLRDNLTCSQTSRFSSAKMRNSNNPFQPSKPSSNQSHSSAAASTAAFISPIRRDN</sequence>
<dbReference type="EMBL" id="BPLQ01013528">
    <property type="protein sequence ID" value="GIY72870.1"/>
    <property type="molecule type" value="Genomic_DNA"/>
</dbReference>
<gene>
    <name evidence="2" type="ORF">CDAR_305921</name>
</gene>
<evidence type="ECO:0000256" key="1">
    <source>
        <dbReference type="SAM" id="MobiDB-lite"/>
    </source>
</evidence>
<comment type="caution">
    <text evidence="2">The sequence shown here is derived from an EMBL/GenBank/DDBJ whole genome shotgun (WGS) entry which is preliminary data.</text>
</comment>
<evidence type="ECO:0000313" key="2">
    <source>
        <dbReference type="EMBL" id="GIY72870.1"/>
    </source>
</evidence>
<evidence type="ECO:0000313" key="3">
    <source>
        <dbReference type="Proteomes" id="UP001054837"/>
    </source>
</evidence>
<feature type="compositionally biased region" description="Polar residues" evidence="1">
    <location>
        <begin position="58"/>
        <end position="74"/>
    </location>
</feature>
<feature type="compositionally biased region" description="Low complexity" evidence="1">
    <location>
        <begin position="76"/>
        <end position="96"/>
    </location>
</feature>